<dbReference type="GO" id="GO:0006355">
    <property type="term" value="P:regulation of DNA-templated transcription"/>
    <property type="evidence" value="ECO:0007669"/>
    <property type="project" value="InterPro"/>
</dbReference>
<dbReference type="FunFam" id="3.40.50.2300:FF:000001">
    <property type="entry name" value="DNA-binding response regulator PhoB"/>
    <property type="match status" value="1"/>
</dbReference>
<dbReference type="GO" id="GO:0005829">
    <property type="term" value="C:cytosol"/>
    <property type="evidence" value="ECO:0007669"/>
    <property type="project" value="TreeGrafter"/>
</dbReference>
<dbReference type="GO" id="GO:0000156">
    <property type="term" value="F:phosphorelay response regulator activity"/>
    <property type="evidence" value="ECO:0007669"/>
    <property type="project" value="TreeGrafter"/>
</dbReference>
<keyword evidence="3" id="KW-0805">Transcription regulation</keyword>
<sequence length="224" mass="24164">MAHILIVEDEERISSFVAKGLRAEGHRTTVAADGPTGLDHALAGDVDLVVLDIGLPGFDGFQLIDQLRSQGARVPVIVLTARDSVTDTVTALEGGADDYMAKPFRFAELSARIRLRLRQSAAPAGANGSVEPLAAGGVVLDLRTRRATIAGREVELSAREFALAEIFLRNPGQVLSREQLLDHVWGLDFDPGSNVVDVYVGYLRRKLGSDAIVTVRGMGYRFAR</sequence>
<reference evidence="10 11" key="1">
    <citation type="journal article" date="2016" name="Int. J. Syst. Evol. Microbiol.">
        <title>Nocardioides albidus sp. nov., an actinobacterium isolated from garden soil.</title>
        <authorList>
            <person name="Singh H."/>
            <person name="Du J."/>
            <person name="Trinh H."/>
            <person name="Won K."/>
            <person name="Yang J.E."/>
            <person name="Yin C."/>
            <person name="Kook M."/>
            <person name="Yi T.H."/>
        </authorList>
    </citation>
    <scope>NUCLEOTIDE SEQUENCE [LARGE SCALE GENOMIC DNA]</scope>
    <source>
        <strain evidence="10 11">CCTCC AB 2015297</strain>
    </source>
</reference>
<organism evidence="10 11">
    <name type="scientific">Nocardioides albidus</name>
    <dbReference type="NCBI Taxonomy" id="1517589"/>
    <lineage>
        <taxon>Bacteria</taxon>
        <taxon>Bacillati</taxon>
        <taxon>Actinomycetota</taxon>
        <taxon>Actinomycetes</taxon>
        <taxon>Propionibacteriales</taxon>
        <taxon>Nocardioidaceae</taxon>
        <taxon>Nocardioides</taxon>
    </lineage>
</organism>
<dbReference type="InterPro" id="IPR011006">
    <property type="entry name" value="CheY-like_superfamily"/>
</dbReference>
<dbReference type="SUPFAM" id="SSF52172">
    <property type="entry name" value="CheY-like"/>
    <property type="match status" value="1"/>
</dbReference>
<dbReference type="Gene3D" id="3.40.50.2300">
    <property type="match status" value="1"/>
</dbReference>
<dbReference type="PANTHER" id="PTHR48111">
    <property type="entry name" value="REGULATOR OF RPOS"/>
    <property type="match status" value="1"/>
</dbReference>
<dbReference type="PROSITE" id="PS50110">
    <property type="entry name" value="RESPONSE_REGULATORY"/>
    <property type="match status" value="1"/>
</dbReference>
<dbReference type="CDD" id="cd00383">
    <property type="entry name" value="trans_reg_C"/>
    <property type="match status" value="1"/>
</dbReference>
<dbReference type="GO" id="GO:0000976">
    <property type="term" value="F:transcription cis-regulatory region binding"/>
    <property type="evidence" value="ECO:0007669"/>
    <property type="project" value="TreeGrafter"/>
</dbReference>
<keyword evidence="5" id="KW-0804">Transcription</keyword>
<dbReference type="SMART" id="SM00862">
    <property type="entry name" value="Trans_reg_C"/>
    <property type="match status" value="1"/>
</dbReference>
<dbReference type="Pfam" id="PF00072">
    <property type="entry name" value="Response_reg"/>
    <property type="match status" value="1"/>
</dbReference>
<evidence type="ECO:0000256" key="2">
    <source>
        <dbReference type="ARBA" id="ARBA00023012"/>
    </source>
</evidence>
<dbReference type="Gene3D" id="1.10.10.10">
    <property type="entry name" value="Winged helix-like DNA-binding domain superfamily/Winged helix DNA-binding domain"/>
    <property type="match status" value="1"/>
</dbReference>
<dbReference type="OrthoDB" id="9812490at2"/>
<feature type="domain" description="Response regulatory" evidence="8">
    <location>
        <begin position="3"/>
        <end position="117"/>
    </location>
</feature>
<evidence type="ECO:0000256" key="5">
    <source>
        <dbReference type="ARBA" id="ARBA00023163"/>
    </source>
</evidence>
<dbReference type="FunFam" id="1.10.10.10:FF:000005">
    <property type="entry name" value="Two-component system response regulator"/>
    <property type="match status" value="1"/>
</dbReference>
<feature type="modified residue" description="4-aspartylphosphate" evidence="6">
    <location>
        <position position="52"/>
    </location>
</feature>
<feature type="DNA-binding region" description="OmpR/PhoB-type" evidence="7">
    <location>
        <begin position="130"/>
        <end position="224"/>
    </location>
</feature>
<keyword evidence="1 6" id="KW-0597">Phosphoprotein</keyword>
<name>A0A5C4WRD7_9ACTN</name>
<dbReference type="InterPro" id="IPR016032">
    <property type="entry name" value="Sig_transdc_resp-reg_C-effctor"/>
</dbReference>
<accession>A0A5C4WRD7</accession>
<dbReference type="SMART" id="SM00448">
    <property type="entry name" value="REC"/>
    <property type="match status" value="1"/>
</dbReference>
<evidence type="ECO:0000259" key="8">
    <source>
        <dbReference type="PROSITE" id="PS50110"/>
    </source>
</evidence>
<evidence type="ECO:0000313" key="10">
    <source>
        <dbReference type="EMBL" id="TNM50828.1"/>
    </source>
</evidence>
<dbReference type="PROSITE" id="PS51755">
    <property type="entry name" value="OMPR_PHOB"/>
    <property type="match status" value="1"/>
</dbReference>
<dbReference type="PANTHER" id="PTHR48111:SF38">
    <property type="entry name" value="TWO-COMPONENT RESPONSE REGULATOR"/>
    <property type="match status" value="1"/>
</dbReference>
<dbReference type="Proteomes" id="UP000313231">
    <property type="component" value="Unassembled WGS sequence"/>
</dbReference>
<dbReference type="CDD" id="cd17574">
    <property type="entry name" value="REC_OmpR"/>
    <property type="match status" value="1"/>
</dbReference>
<evidence type="ECO:0000256" key="4">
    <source>
        <dbReference type="ARBA" id="ARBA00023125"/>
    </source>
</evidence>
<evidence type="ECO:0000256" key="7">
    <source>
        <dbReference type="PROSITE-ProRule" id="PRU01091"/>
    </source>
</evidence>
<keyword evidence="11" id="KW-1185">Reference proteome</keyword>
<dbReference type="InterPro" id="IPR001789">
    <property type="entry name" value="Sig_transdc_resp-reg_receiver"/>
</dbReference>
<dbReference type="RefSeq" id="WP_139620867.1">
    <property type="nucleotide sequence ID" value="NZ_VDMP01000007.1"/>
</dbReference>
<evidence type="ECO:0000259" key="9">
    <source>
        <dbReference type="PROSITE" id="PS51755"/>
    </source>
</evidence>
<dbReference type="AlphaFoldDB" id="A0A5C4WRD7"/>
<keyword evidence="4 7" id="KW-0238">DNA-binding</keyword>
<comment type="caution">
    <text evidence="10">The sequence shown here is derived from an EMBL/GenBank/DDBJ whole genome shotgun (WGS) entry which is preliminary data.</text>
</comment>
<keyword evidence="2" id="KW-0902">Two-component regulatory system</keyword>
<dbReference type="InterPro" id="IPR039420">
    <property type="entry name" value="WalR-like"/>
</dbReference>
<gene>
    <name evidence="10" type="ORF">FHP29_00225</name>
</gene>
<evidence type="ECO:0000256" key="3">
    <source>
        <dbReference type="ARBA" id="ARBA00023015"/>
    </source>
</evidence>
<dbReference type="Gene3D" id="6.10.250.690">
    <property type="match status" value="1"/>
</dbReference>
<dbReference type="GO" id="GO:0032993">
    <property type="term" value="C:protein-DNA complex"/>
    <property type="evidence" value="ECO:0007669"/>
    <property type="project" value="TreeGrafter"/>
</dbReference>
<dbReference type="SUPFAM" id="SSF46894">
    <property type="entry name" value="C-terminal effector domain of the bipartite response regulators"/>
    <property type="match status" value="1"/>
</dbReference>
<dbReference type="InterPro" id="IPR036388">
    <property type="entry name" value="WH-like_DNA-bd_sf"/>
</dbReference>
<evidence type="ECO:0000256" key="1">
    <source>
        <dbReference type="ARBA" id="ARBA00022553"/>
    </source>
</evidence>
<feature type="domain" description="OmpR/PhoB-type" evidence="9">
    <location>
        <begin position="130"/>
        <end position="224"/>
    </location>
</feature>
<dbReference type="InterPro" id="IPR001867">
    <property type="entry name" value="OmpR/PhoB-type_DNA-bd"/>
</dbReference>
<dbReference type="EMBL" id="VDMP01000007">
    <property type="protein sequence ID" value="TNM50828.1"/>
    <property type="molecule type" value="Genomic_DNA"/>
</dbReference>
<evidence type="ECO:0000256" key="6">
    <source>
        <dbReference type="PROSITE-ProRule" id="PRU00169"/>
    </source>
</evidence>
<dbReference type="Pfam" id="PF00486">
    <property type="entry name" value="Trans_reg_C"/>
    <property type="match status" value="1"/>
</dbReference>
<evidence type="ECO:0000313" key="11">
    <source>
        <dbReference type="Proteomes" id="UP000313231"/>
    </source>
</evidence>
<protein>
    <submittedName>
        <fullName evidence="10">Response regulator transcription factor</fullName>
    </submittedName>
</protein>
<proteinExistence type="predicted"/>